<dbReference type="Gene3D" id="3.40.50.720">
    <property type="entry name" value="NAD(P)-binding Rossmann-like Domain"/>
    <property type="match status" value="1"/>
</dbReference>
<name>A0A3D8SMM8_9HELO</name>
<evidence type="ECO:0000256" key="2">
    <source>
        <dbReference type="ARBA" id="ARBA00022857"/>
    </source>
</evidence>
<protein>
    <submittedName>
        <fullName evidence="4">Brn1</fullName>
    </submittedName>
</protein>
<keyword evidence="5" id="KW-1185">Reference proteome</keyword>
<keyword evidence="3" id="KW-0560">Oxidoreductase</keyword>
<dbReference type="InterPro" id="IPR036291">
    <property type="entry name" value="NAD(P)-bd_dom_sf"/>
</dbReference>
<organism evidence="4 5">
    <name type="scientific">Coleophoma crateriformis</name>
    <dbReference type="NCBI Taxonomy" id="565419"/>
    <lineage>
        <taxon>Eukaryota</taxon>
        <taxon>Fungi</taxon>
        <taxon>Dikarya</taxon>
        <taxon>Ascomycota</taxon>
        <taxon>Pezizomycotina</taxon>
        <taxon>Leotiomycetes</taxon>
        <taxon>Helotiales</taxon>
        <taxon>Dermateaceae</taxon>
        <taxon>Coleophoma</taxon>
    </lineage>
</organism>
<dbReference type="PRINTS" id="PR00081">
    <property type="entry name" value="GDHRDH"/>
</dbReference>
<dbReference type="OrthoDB" id="47007at2759"/>
<evidence type="ECO:0000313" key="5">
    <source>
        <dbReference type="Proteomes" id="UP000256328"/>
    </source>
</evidence>
<dbReference type="InterPro" id="IPR002347">
    <property type="entry name" value="SDR_fam"/>
</dbReference>
<evidence type="ECO:0000313" key="4">
    <source>
        <dbReference type="EMBL" id="RDW87532.1"/>
    </source>
</evidence>
<dbReference type="GO" id="GO:0016614">
    <property type="term" value="F:oxidoreductase activity, acting on CH-OH group of donors"/>
    <property type="evidence" value="ECO:0007669"/>
    <property type="project" value="UniProtKB-ARBA"/>
</dbReference>
<dbReference type="SUPFAM" id="SSF51735">
    <property type="entry name" value="NAD(P)-binding Rossmann-fold domains"/>
    <property type="match status" value="1"/>
</dbReference>
<dbReference type="FunFam" id="3.40.50.720:FF:000084">
    <property type="entry name" value="Short-chain dehydrogenase reductase"/>
    <property type="match status" value="1"/>
</dbReference>
<dbReference type="Proteomes" id="UP000256328">
    <property type="component" value="Unassembled WGS sequence"/>
</dbReference>
<evidence type="ECO:0000256" key="3">
    <source>
        <dbReference type="ARBA" id="ARBA00023002"/>
    </source>
</evidence>
<dbReference type="GO" id="GO:0009688">
    <property type="term" value="P:abscisic acid biosynthetic process"/>
    <property type="evidence" value="ECO:0007669"/>
    <property type="project" value="UniProtKB-ARBA"/>
</dbReference>
<dbReference type="EMBL" id="PDLN01000004">
    <property type="protein sequence ID" value="RDW87532.1"/>
    <property type="molecule type" value="Genomic_DNA"/>
</dbReference>
<dbReference type="PANTHER" id="PTHR48107">
    <property type="entry name" value="NADPH-DEPENDENT ALDEHYDE REDUCTASE-LIKE PROTEIN, CHLOROPLASTIC-RELATED"/>
    <property type="match status" value="1"/>
</dbReference>
<accession>A0A3D8SMM8</accession>
<evidence type="ECO:0000256" key="1">
    <source>
        <dbReference type="ARBA" id="ARBA00006484"/>
    </source>
</evidence>
<reference evidence="4 5" key="1">
    <citation type="journal article" date="2018" name="IMA Fungus">
        <title>IMA Genome-F 9: Draft genome sequence of Annulohypoxylon stygium, Aspergillus mulundensis, Berkeleyomyces basicola (syn. Thielaviopsis basicola), Ceratocystis smalleyi, two Cercospora beticola strains, Coleophoma cylindrospora, Fusarium fracticaudum, Phialophora cf. hyalina, and Morchella septimelata.</title>
        <authorList>
            <person name="Wingfield B.D."/>
            <person name="Bills G.F."/>
            <person name="Dong Y."/>
            <person name="Huang W."/>
            <person name="Nel W.J."/>
            <person name="Swalarsk-Parry B.S."/>
            <person name="Vaghefi N."/>
            <person name="Wilken P.M."/>
            <person name="An Z."/>
            <person name="de Beer Z.W."/>
            <person name="De Vos L."/>
            <person name="Chen L."/>
            <person name="Duong T.A."/>
            <person name="Gao Y."/>
            <person name="Hammerbacher A."/>
            <person name="Kikkert J.R."/>
            <person name="Li Y."/>
            <person name="Li H."/>
            <person name="Li K."/>
            <person name="Li Q."/>
            <person name="Liu X."/>
            <person name="Ma X."/>
            <person name="Naidoo K."/>
            <person name="Pethybridge S.J."/>
            <person name="Sun J."/>
            <person name="Steenkamp E.T."/>
            <person name="van der Nest M.A."/>
            <person name="van Wyk S."/>
            <person name="Wingfield M.J."/>
            <person name="Xiong C."/>
            <person name="Yue Q."/>
            <person name="Zhang X."/>
        </authorList>
    </citation>
    <scope>NUCLEOTIDE SEQUENCE [LARGE SCALE GENOMIC DNA]</scope>
    <source>
        <strain evidence="4 5">BP5796</strain>
    </source>
</reference>
<proteinExistence type="inferred from homology"/>
<sequence>MSGLKSLVGKVALITGGSKGIGRATAIRLAQEGVKIVINYSNDSSAADEVVKEIGADKAFAVKADAGNVESISQMVEETAKKFGSLDIVVASAALMKLGELPDVTEADYDTTFNLNVKGPLFLAQKAAAIMKPGSSIILFSTTQCAASTVTPNYLTYCMSKGAIEQMTRVMSKEVAKKGIMLNCVAPGPTATDLFLKGKSEQLIKTISGFIPQGRLGKPEEIADTVAFLAGTTWVTGQVLRANGGMA</sequence>
<comment type="similarity">
    <text evidence="1">Belongs to the short-chain dehydrogenases/reductases (SDR) family.</text>
</comment>
<gene>
    <name evidence="4" type="ORF">BP5796_03226</name>
</gene>
<dbReference type="AlphaFoldDB" id="A0A3D8SMM8"/>
<keyword evidence="2" id="KW-0521">NADP</keyword>
<comment type="caution">
    <text evidence="4">The sequence shown here is derived from an EMBL/GenBank/DDBJ whole genome shotgun (WGS) entry which is preliminary data.</text>
</comment>
<dbReference type="PANTHER" id="PTHR48107:SF7">
    <property type="entry name" value="RE15974P"/>
    <property type="match status" value="1"/>
</dbReference>
<dbReference type="Pfam" id="PF13561">
    <property type="entry name" value="adh_short_C2"/>
    <property type="match status" value="1"/>
</dbReference>